<evidence type="ECO:0000313" key="4">
    <source>
        <dbReference type="Proteomes" id="UP000293331"/>
    </source>
</evidence>
<evidence type="ECO:0000259" key="2">
    <source>
        <dbReference type="Pfam" id="PF02517"/>
    </source>
</evidence>
<organism evidence="3 4">
    <name type="scientific">Mucilaginibacter terrigena</name>
    <dbReference type="NCBI Taxonomy" id="2492395"/>
    <lineage>
        <taxon>Bacteria</taxon>
        <taxon>Pseudomonadati</taxon>
        <taxon>Bacteroidota</taxon>
        <taxon>Sphingobacteriia</taxon>
        <taxon>Sphingobacteriales</taxon>
        <taxon>Sphingobacteriaceae</taxon>
        <taxon>Mucilaginibacter</taxon>
    </lineage>
</organism>
<feature type="transmembrane region" description="Helical" evidence="1">
    <location>
        <begin position="107"/>
        <end position="123"/>
    </location>
</feature>
<feature type="transmembrane region" description="Helical" evidence="1">
    <location>
        <begin position="217"/>
        <end position="238"/>
    </location>
</feature>
<keyword evidence="3" id="KW-0645">Protease</keyword>
<evidence type="ECO:0000313" key="3">
    <source>
        <dbReference type="EMBL" id="RYU91484.1"/>
    </source>
</evidence>
<dbReference type="GO" id="GO:0006508">
    <property type="term" value="P:proteolysis"/>
    <property type="evidence" value="ECO:0007669"/>
    <property type="project" value="UniProtKB-KW"/>
</dbReference>
<name>A0A4Q5LPZ6_9SPHI</name>
<keyword evidence="3" id="KW-0378">Hydrolase</keyword>
<feature type="transmembrane region" description="Helical" evidence="1">
    <location>
        <begin position="73"/>
        <end position="92"/>
    </location>
</feature>
<dbReference type="AlphaFoldDB" id="A0A4Q5LPZ6"/>
<keyword evidence="1" id="KW-1133">Transmembrane helix</keyword>
<sequence length="240" mass="27876">MLKELFAISDYPSLDTERPFQSKFVLLLKIYGIAFLLNILSAPVSVVCDYLVTNVFHLKSIRTQYWQSMLKFFKMYGYARAIVYICIIAPVVEECIFRLPLTLKKQHIALALGFAMLLASRLIPGLQQQGTVIKLLVWAVLITSGYLIFNRFLPEIKPPGKRLQTRVTVISIIVFGLMHISNYMPLHWDILFIYPFYVLPQLFMGWFLTYIRFKNGFVWGIALHMLINSVSMLLYMTFKP</sequence>
<dbReference type="GO" id="GO:0004175">
    <property type="term" value="F:endopeptidase activity"/>
    <property type="evidence" value="ECO:0007669"/>
    <property type="project" value="UniProtKB-ARBA"/>
</dbReference>
<protein>
    <submittedName>
        <fullName evidence="3">CPBP family intramembrane metalloprotease</fullName>
    </submittedName>
</protein>
<gene>
    <name evidence="3" type="ORF">EWM62_05970</name>
</gene>
<keyword evidence="1" id="KW-0812">Transmembrane</keyword>
<dbReference type="EMBL" id="SEWG01000002">
    <property type="protein sequence ID" value="RYU91484.1"/>
    <property type="molecule type" value="Genomic_DNA"/>
</dbReference>
<dbReference type="Pfam" id="PF02517">
    <property type="entry name" value="Rce1-like"/>
    <property type="match status" value="1"/>
</dbReference>
<accession>A0A4Q5LPZ6</accession>
<dbReference type="GO" id="GO:0080120">
    <property type="term" value="P:CAAX-box protein maturation"/>
    <property type="evidence" value="ECO:0007669"/>
    <property type="project" value="UniProtKB-ARBA"/>
</dbReference>
<dbReference type="InterPro" id="IPR003675">
    <property type="entry name" value="Rce1/LyrA-like_dom"/>
</dbReference>
<comment type="caution">
    <text evidence="3">The sequence shown here is derived from an EMBL/GenBank/DDBJ whole genome shotgun (WGS) entry which is preliminary data.</text>
</comment>
<dbReference type="RefSeq" id="WP_129875742.1">
    <property type="nucleotide sequence ID" value="NZ_SEWG01000002.1"/>
</dbReference>
<feature type="transmembrane region" description="Helical" evidence="1">
    <location>
        <begin position="135"/>
        <end position="153"/>
    </location>
</feature>
<dbReference type="GO" id="GO:0008237">
    <property type="term" value="F:metallopeptidase activity"/>
    <property type="evidence" value="ECO:0007669"/>
    <property type="project" value="UniProtKB-KW"/>
</dbReference>
<dbReference type="OrthoDB" id="1443714at2"/>
<keyword evidence="4" id="KW-1185">Reference proteome</keyword>
<feature type="transmembrane region" description="Helical" evidence="1">
    <location>
        <begin position="191"/>
        <end position="211"/>
    </location>
</feature>
<reference evidence="3 4" key="1">
    <citation type="submission" date="2019-02" db="EMBL/GenBank/DDBJ databases">
        <title>Bacterial novel species Mucilaginibacter sp. 17JY9-4 isolated from soil.</title>
        <authorList>
            <person name="Jung H.-Y."/>
        </authorList>
    </citation>
    <scope>NUCLEOTIDE SEQUENCE [LARGE SCALE GENOMIC DNA]</scope>
    <source>
        <strain evidence="3 4">17JY9-4</strain>
    </source>
</reference>
<keyword evidence="3" id="KW-0482">Metalloprotease</keyword>
<keyword evidence="1" id="KW-0472">Membrane</keyword>
<feature type="transmembrane region" description="Helical" evidence="1">
    <location>
        <begin position="165"/>
        <end position="184"/>
    </location>
</feature>
<feature type="transmembrane region" description="Helical" evidence="1">
    <location>
        <begin position="30"/>
        <end position="52"/>
    </location>
</feature>
<feature type="domain" description="CAAX prenyl protease 2/Lysostaphin resistance protein A-like" evidence="2">
    <location>
        <begin position="81"/>
        <end position="229"/>
    </location>
</feature>
<dbReference type="Proteomes" id="UP000293331">
    <property type="component" value="Unassembled WGS sequence"/>
</dbReference>
<evidence type="ECO:0000256" key="1">
    <source>
        <dbReference type="SAM" id="Phobius"/>
    </source>
</evidence>
<proteinExistence type="predicted"/>